<keyword evidence="3" id="KW-1185">Reference proteome</keyword>
<feature type="transmembrane region" description="Helical" evidence="1">
    <location>
        <begin position="51"/>
        <end position="69"/>
    </location>
</feature>
<sequence length="376" mass="44081">MSRFDVRSESASSYRNVTALFITVLLLLFGIIILTNVLLGTISWESFYMDVMTSLIGIMLPLVLFNVIYEKVTRRHQKIETANSVAEALMLDKGVLSRFSEGARKGFIKNSTESLLGERAGGMLYTTLIRPYLENKYHFRRRFRYHISYSLKRSGMETSFPEEDYYWVEEDLSFYRSLNIFQLKKRRVTVGFSYWESDLEELFKGEGVFFRENLFIGSSQKKRMQQMTNEELQRFVEEVMQFSFALDEKSLPFTVENSENGFYLQFDMSGTIEAEADREYKFHYHFHMPQLKTIRKFVSIVSEPTQQVDILFTHADPDVRIVPVPFFDDSEAVSYLPNNIVKIELDQWVLPRSGCVFIWDEPEAESVSHMQEERIG</sequence>
<gene>
    <name evidence="2" type="ORF">HCN83_10470</name>
</gene>
<keyword evidence="1" id="KW-0812">Transmembrane</keyword>
<proteinExistence type="predicted"/>
<protein>
    <submittedName>
        <fullName evidence="2">Uncharacterized protein</fullName>
    </submittedName>
</protein>
<keyword evidence="1" id="KW-1133">Transmembrane helix</keyword>
<evidence type="ECO:0000256" key="1">
    <source>
        <dbReference type="SAM" id="Phobius"/>
    </source>
</evidence>
<dbReference type="AlphaFoldDB" id="A0A969TV39"/>
<dbReference type="EMBL" id="JAATHJ010000014">
    <property type="protein sequence ID" value="NJP38005.1"/>
    <property type="molecule type" value="Genomic_DNA"/>
</dbReference>
<name>A0A969TV39_9BACI</name>
<comment type="caution">
    <text evidence="2">The sequence shown here is derived from an EMBL/GenBank/DDBJ whole genome shotgun (WGS) entry which is preliminary data.</text>
</comment>
<organism evidence="2 3">
    <name type="scientific">Alkalicoccus luteus</name>
    <dbReference type="NCBI Taxonomy" id="1237094"/>
    <lineage>
        <taxon>Bacteria</taxon>
        <taxon>Bacillati</taxon>
        <taxon>Bacillota</taxon>
        <taxon>Bacilli</taxon>
        <taxon>Bacillales</taxon>
        <taxon>Bacillaceae</taxon>
        <taxon>Alkalicoccus</taxon>
    </lineage>
</organism>
<reference evidence="2 3" key="1">
    <citation type="submission" date="2020-03" db="EMBL/GenBank/DDBJ databases">
        <title>Assessment of the enzymatic potential of alkaline-tolerant lipase obtained from Bacillus luteus H11 (technogenic soil) for the bioremediation of saline soils contaminated with petroleum substances.</title>
        <authorList>
            <person name="Kalwasinska A."/>
        </authorList>
    </citation>
    <scope>NUCLEOTIDE SEQUENCE [LARGE SCALE GENOMIC DNA]</scope>
    <source>
        <strain evidence="2 3">H11</strain>
    </source>
</reference>
<accession>A0A969TV39</accession>
<dbReference type="Proteomes" id="UP000752012">
    <property type="component" value="Unassembled WGS sequence"/>
</dbReference>
<evidence type="ECO:0000313" key="3">
    <source>
        <dbReference type="Proteomes" id="UP000752012"/>
    </source>
</evidence>
<evidence type="ECO:0000313" key="2">
    <source>
        <dbReference type="EMBL" id="NJP38005.1"/>
    </source>
</evidence>
<feature type="transmembrane region" description="Helical" evidence="1">
    <location>
        <begin position="20"/>
        <end position="39"/>
    </location>
</feature>
<keyword evidence="1" id="KW-0472">Membrane</keyword>
<dbReference type="RefSeq" id="WP_168007046.1">
    <property type="nucleotide sequence ID" value="NZ_JAATHJ010000014.1"/>
</dbReference>